<feature type="domain" description="TF-B3" evidence="7">
    <location>
        <begin position="38"/>
        <end position="132"/>
    </location>
</feature>
<dbReference type="Gramene" id="TraesCS5D03G0835500.1">
    <property type="protein sequence ID" value="TraesCS5D03G0835500.1.CDS"/>
    <property type="gene ID" value="TraesCS5D03G0835500"/>
</dbReference>
<dbReference type="GO" id="GO:0005634">
    <property type="term" value="C:nucleus"/>
    <property type="evidence" value="ECO:0007669"/>
    <property type="project" value="UniProtKB-SubCell"/>
</dbReference>
<dbReference type="PaxDb" id="4565-Traes_5DL_F38B6F5C2.1"/>
<feature type="compositionally biased region" description="Polar residues" evidence="6">
    <location>
        <begin position="314"/>
        <end position="328"/>
    </location>
</feature>
<dbReference type="InterPro" id="IPR015300">
    <property type="entry name" value="DNA-bd_pseudobarrel_sf"/>
</dbReference>
<keyword evidence="5" id="KW-0539">Nucleus</keyword>
<dbReference type="Pfam" id="PF02362">
    <property type="entry name" value="B3"/>
    <property type="match status" value="1"/>
</dbReference>
<dbReference type="PANTHER" id="PTHR31391:SF121">
    <property type="entry name" value="B3 DOMAIN-CONTAINING PROTEIN OS08G0325100-RELATED"/>
    <property type="match status" value="1"/>
</dbReference>
<evidence type="ECO:0000256" key="2">
    <source>
        <dbReference type="ARBA" id="ARBA00023015"/>
    </source>
</evidence>
<keyword evidence="3" id="KW-0238">DNA-binding</keyword>
<evidence type="ECO:0000256" key="3">
    <source>
        <dbReference type="ARBA" id="ARBA00023125"/>
    </source>
</evidence>
<dbReference type="SMART" id="SM01019">
    <property type="entry name" value="B3"/>
    <property type="match status" value="3"/>
</dbReference>
<dbReference type="Proteomes" id="UP000019116">
    <property type="component" value="Chromosome 5D"/>
</dbReference>
<dbReference type="PROSITE" id="PS50863">
    <property type="entry name" value="B3"/>
    <property type="match status" value="2"/>
</dbReference>
<dbReference type="CDD" id="cd10017">
    <property type="entry name" value="B3_DNA"/>
    <property type="match status" value="3"/>
</dbReference>
<dbReference type="InterPro" id="IPR044837">
    <property type="entry name" value="REM16-like"/>
</dbReference>
<comment type="subcellular location">
    <subcellularLocation>
        <location evidence="1">Nucleus</location>
    </subcellularLocation>
</comment>
<feature type="region of interest" description="Disordered" evidence="6">
    <location>
        <begin position="297"/>
        <end position="385"/>
    </location>
</feature>
<dbReference type="GO" id="GO:0003677">
    <property type="term" value="F:DNA binding"/>
    <property type="evidence" value="ECO:0007669"/>
    <property type="project" value="UniProtKB-KW"/>
</dbReference>
<dbReference type="STRING" id="4565.A0A3B6MXG0"/>
<dbReference type="PANTHER" id="PTHR31391">
    <property type="entry name" value="B3 DOMAIN-CONTAINING PROTEIN OS11G0197600-RELATED"/>
    <property type="match status" value="1"/>
</dbReference>
<protein>
    <recommendedName>
        <fullName evidence="7">TF-B3 domain-containing protein</fullName>
    </recommendedName>
</protein>
<evidence type="ECO:0000256" key="5">
    <source>
        <dbReference type="ARBA" id="ARBA00023242"/>
    </source>
</evidence>
<proteinExistence type="predicted"/>
<dbReference type="InterPro" id="IPR003340">
    <property type="entry name" value="B3_DNA-bd"/>
</dbReference>
<keyword evidence="9" id="KW-1185">Reference proteome</keyword>
<reference evidence="8" key="1">
    <citation type="submission" date="2018-08" db="EMBL/GenBank/DDBJ databases">
        <authorList>
            <person name="Rossello M."/>
        </authorList>
    </citation>
    <scope>NUCLEOTIDE SEQUENCE [LARGE SCALE GENOMIC DNA]</scope>
    <source>
        <strain evidence="8">cv. Chinese Spring</strain>
    </source>
</reference>
<evidence type="ECO:0000256" key="6">
    <source>
        <dbReference type="SAM" id="MobiDB-lite"/>
    </source>
</evidence>
<dbReference type="SUPFAM" id="SSF101936">
    <property type="entry name" value="DNA-binding pseudobarrel domain"/>
    <property type="match status" value="3"/>
</dbReference>
<keyword evidence="4" id="KW-0804">Transcription</keyword>
<dbReference type="GeneID" id="123122630"/>
<gene>
    <name evidence="8" type="primary">LOC123122630</name>
</gene>
<dbReference type="OrthoDB" id="671860at2759"/>
<evidence type="ECO:0000259" key="7">
    <source>
        <dbReference type="PROSITE" id="PS50863"/>
    </source>
</evidence>
<sequence>MDMGELFNPGCGGAGGAGCDCGDCEEWRRYCYWNHDHGTKQFLLFASDDKDHLCIPWEVSSQLRDMIPDSEPIKLETPDGRTYSVKFFKFGRITLTTGWRGFVDANHIEENNPMLFVYRGNSTFKVQIFNSSGRDKFLPCSQPPCNHHVLNEQVVPHPGHVDSSAHFGYTMLPGSFVTKAQDDKLLEWANTIKSEFPLFVAAMDESNVSLSDCHVYIPLSLVGQFKEEVVKIVALDKSIYVVGAKKHNEDQIVLQSGWHRFVASQCIQQNDFLIFIIEGEARLKVLVLDPSGSEKTFAMGNSSNAQEKPPLPPTVTNQSSDNELTDLSSDYEVLGKDTTTSRREQRPLRSCRAKAEKMGSTSCPSTKSDHRHKAGNSNEAGIEAPMPNKSYIVPQAGATKLTVQQEEKVKEKVRAIGSEFPVFVKVMTAYDVSKMAHLAFCMEYASACRLPLEQTPLLLRLEGSNMRWSSALMIQQNNNVRRICSFWQDIVSQAGTKEGDILLVELAGRSSRRLRMTVHLIRKSECSSSSCSQASS</sequence>
<evidence type="ECO:0000313" key="8">
    <source>
        <dbReference type="EnsemblPlants" id="TraesCS5D02G372900.2"/>
    </source>
</evidence>
<feature type="domain" description="TF-B3" evidence="7">
    <location>
        <begin position="200"/>
        <end position="291"/>
    </location>
</feature>
<dbReference type="AlphaFoldDB" id="A0A3B6MXG0"/>
<keyword evidence="2" id="KW-0805">Transcription regulation</keyword>
<evidence type="ECO:0000256" key="4">
    <source>
        <dbReference type="ARBA" id="ARBA00023163"/>
    </source>
</evidence>
<dbReference type="SMR" id="A0A3B6MXG0"/>
<dbReference type="Gramene" id="TraesCS5D02G372900.2">
    <property type="protein sequence ID" value="TraesCS5D02G372900.2"/>
    <property type="gene ID" value="TraesCS5D02G372900"/>
</dbReference>
<dbReference type="RefSeq" id="XP_044398855.1">
    <property type="nucleotide sequence ID" value="XM_044542920.1"/>
</dbReference>
<evidence type="ECO:0000313" key="9">
    <source>
        <dbReference type="Proteomes" id="UP000019116"/>
    </source>
</evidence>
<evidence type="ECO:0000256" key="1">
    <source>
        <dbReference type="ARBA" id="ARBA00004123"/>
    </source>
</evidence>
<dbReference type="KEGG" id="taes:123122630"/>
<reference evidence="8" key="2">
    <citation type="submission" date="2018-10" db="UniProtKB">
        <authorList>
            <consortium name="EnsemblPlants"/>
        </authorList>
    </citation>
    <scope>IDENTIFICATION</scope>
</reference>
<accession>A0A3B6MXG0</accession>
<organism evidence="8">
    <name type="scientific">Triticum aestivum</name>
    <name type="common">Wheat</name>
    <dbReference type="NCBI Taxonomy" id="4565"/>
    <lineage>
        <taxon>Eukaryota</taxon>
        <taxon>Viridiplantae</taxon>
        <taxon>Streptophyta</taxon>
        <taxon>Embryophyta</taxon>
        <taxon>Tracheophyta</taxon>
        <taxon>Spermatophyta</taxon>
        <taxon>Magnoliopsida</taxon>
        <taxon>Liliopsida</taxon>
        <taxon>Poales</taxon>
        <taxon>Poaceae</taxon>
        <taxon>BOP clade</taxon>
        <taxon>Pooideae</taxon>
        <taxon>Triticodae</taxon>
        <taxon>Triticeae</taxon>
        <taxon>Triticinae</taxon>
        <taxon>Triticum</taxon>
    </lineage>
</organism>
<feature type="compositionally biased region" description="Basic and acidic residues" evidence="6">
    <location>
        <begin position="333"/>
        <end position="357"/>
    </location>
</feature>
<dbReference type="Gene3D" id="2.40.330.10">
    <property type="entry name" value="DNA-binding pseudobarrel domain"/>
    <property type="match status" value="3"/>
</dbReference>
<dbReference type="EnsemblPlants" id="TraesCS5D02G372900.2">
    <property type="protein sequence ID" value="TraesCS5D02G372900.2"/>
    <property type="gene ID" value="TraesCS5D02G372900"/>
</dbReference>
<name>A0A3B6MXG0_WHEAT</name>